<organism evidence="2 3">
    <name type="scientific">Pseudomonas phage PaMx73</name>
    <dbReference type="NCBI Taxonomy" id="1175655"/>
    <lineage>
        <taxon>Viruses</taxon>
        <taxon>Duplodnaviria</taxon>
        <taxon>Heunggongvirae</taxon>
        <taxon>Uroviricota</taxon>
        <taxon>Caudoviricetes</taxon>
        <taxon>Casadabanvirus</taxon>
        <taxon>Casadabanvirus JBD26</taxon>
        <taxon>Casadabanvirus D3112</taxon>
    </lineage>
</organism>
<dbReference type="Proteomes" id="UP000006183">
    <property type="component" value="Segment"/>
</dbReference>
<evidence type="ECO:0000313" key="3">
    <source>
        <dbReference type="Proteomes" id="UP000006183"/>
    </source>
</evidence>
<name>A0A076FRF5_9CAUD</name>
<reference evidence="2 3" key="1">
    <citation type="journal article" date="2012" name="Appl. Environ. Microbiol.">
        <title>High Diversity and Novel Species of Pseudomonas aeruginosa Bacteriophages.</title>
        <authorList>
            <person name="Sepulveda-Robles O."/>
            <person name="Kameyama L."/>
            <person name="Guarneros G."/>
        </authorList>
    </citation>
    <scope>NUCLEOTIDE SEQUENCE [LARGE SCALE GENOMIC DNA]</scope>
</reference>
<proteinExistence type="predicted"/>
<feature type="region of interest" description="Disordered" evidence="1">
    <location>
        <begin position="1"/>
        <end position="26"/>
    </location>
</feature>
<accession>A0A076FRF5</accession>
<evidence type="ECO:0000313" key="2">
    <source>
        <dbReference type="EMBL" id="AII21868.1"/>
    </source>
</evidence>
<gene>
    <name evidence="2" type="ORF">PaMx73_34</name>
</gene>
<protein>
    <submittedName>
        <fullName evidence="2">Uncharacterized protein</fullName>
    </submittedName>
</protein>
<evidence type="ECO:0000256" key="1">
    <source>
        <dbReference type="SAM" id="MobiDB-lite"/>
    </source>
</evidence>
<dbReference type="EMBL" id="JQ067085">
    <property type="protein sequence ID" value="AII21868.1"/>
    <property type="molecule type" value="Genomic_DNA"/>
</dbReference>
<sequence>MVATVEHGGYVKGFNDCGNRPAPSSG</sequence>